<comment type="caution">
    <text evidence="1">The sequence shown here is derived from an EMBL/GenBank/DDBJ whole genome shotgun (WGS) entry which is preliminary data.</text>
</comment>
<name>A0A519BH54_ACIG2</name>
<proteinExistence type="predicted"/>
<protein>
    <submittedName>
        <fullName evidence="1">Uncharacterized protein</fullName>
    </submittedName>
</protein>
<dbReference type="Proteomes" id="UP000316562">
    <property type="component" value="Unassembled WGS sequence"/>
</dbReference>
<sequence length="83" mass="9825">MFCKKYNLLTAELENHIYEYSDRNGIVHITVELKNNKINPALVKHLERISIKNRCIAIYGSKKIRLIFYSSLFNFAIITLHRK</sequence>
<gene>
    <name evidence="1" type="ORF">EVJ46_06200</name>
</gene>
<evidence type="ECO:0000313" key="2">
    <source>
        <dbReference type="Proteomes" id="UP000316562"/>
    </source>
</evidence>
<dbReference type="EMBL" id="SGBC01000002">
    <property type="protein sequence ID" value="RZD16596.1"/>
    <property type="molecule type" value="Genomic_DNA"/>
</dbReference>
<reference evidence="1 2" key="1">
    <citation type="journal article" date="2019" name="ISME J.">
        <title>Insights into ecological role of a new deltaproteobacterial order Candidatus Acidulodesulfobacterales by metagenomics and metatranscriptomics.</title>
        <authorList>
            <person name="Tan S."/>
            <person name="Liu J."/>
            <person name="Fang Y."/>
            <person name="Hedlund B.P."/>
            <person name="Lian Z.H."/>
            <person name="Huang L.Y."/>
            <person name="Li J.T."/>
            <person name="Huang L.N."/>
            <person name="Li W.J."/>
            <person name="Jiang H.C."/>
            <person name="Dong H.L."/>
            <person name="Shu W.S."/>
        </authorList>
    </citation>
    <scope>NUCLEOTIDE SEQUENCE [LARGE SCALE GENOMIC DNA]</scope>
    <source>
        <strain evidence="1">AP2</strain>
    </source>
</reference>
<evidence type="ECO:0000313" key="1">
    <source>
        <dbReference type="EMBL" id="RZD16596.1"/>
    </source>
</evidence>
<organism evidence="1 2">
    <name type="scientific">Acididesulfobacter guangdongensis</name>
    <dbReference type="NCBI Taxonomy" id="2597225"/>
    <lineage>
        <taxon>Bacteria</taxon>
        <taxon>Deltaproteobacteria</taxon>
        <taxon>Candidatus Acidulodesulfobacterales</taxon>
        <taxon>Candidatus Acididesulfobacter</taxon>
    </lineage>
</organism>
<dbReference type="AlphaFoldDB" id="A0A519BH54"/>
<accession>A0A519BH54</accession>